<accession>A0A671DK83</accession>
<dbReference type="InParanoid" id="A0A671DK83"/>
<dbReference type="AlphaFoldDB" id="A0A671DK83"/>
<evidence type="ECO:0000313" key="2">
    <source>
        <dbReference type="Proteomes" id="UP000472240"/>
    </source>
</evidence>
<protein>
    <submittedName>
        <fullName evidence="1">Uncharacterized protein</fullName>
    </submittedName>
</protein>
<reference evidence="1 2" key="1">
    <citation type="journal article" date="2015" name="Annu Rev Anim Biosci">
        <title>The Genome 10K Project: a way forward.</title>
        <authorList>
            <person name="Koepfli K.P."/>
            <person name="Paten B."/>
            <person name="O'Brien S.J."/>
            <person name="Koepfli K.P."/>
            <person name="Paten B."/>
            <person name="Antunes A."/>
            <person name="Belov K."/>
            <person name="Bustamante C."/>
            <person name="Castoe T.A."/>
            <person name="Clawson H."/>
            <person name="Crawford A.J."/>
            <person name="Diekhans M."/>
            <person name="Distel D."/>
            <person name="Durbin R."/>
            <person name="Earl D."/>
            <person name="Fujita M.K."/>
            <person name="Gamble T."/>
            <person name="Georges A."/>
            <person name="Gemmell N."/>
            <person name="Gilbert M.T."/>
            <person name="Graves J.M."/>
            <person name="Green R.E."/>
            <person name="Hickey G."/>
            <person name="Jarvis E.D."/>
            <person name="Johnson W."/>
            <person name="Komissarov A."/>
            <person name="Korf I."/>
            <person name="Kuhn R."/>
            <person name="Larkin D.M."/>
            <person name="Lewin H."/>
            <person name="Lopez J.V."/>
            <person name="Ma J."/>
            <person name="Marques-Bonet T."/>
            <person name="Miller W."/>
            <person name="Murphy R."/>
            <person name="Pevzner P."/>
            <person name="Shapiro B."/>
            <person name="Steiner C."/>
            <person name="Tamazian G."/>
            <person name="Venkatesh B."/>
            <person name="Wang J."/>
            <person name="Wayne R."/>
            <person name="Wiley E."/>
            <person name="Yang H."/>
            <person name="Zhang G."/>
            <person name="Haussler D."/>
            <person name="Ryder O."/>
            <person name="O'Brien S.J."/>
        </authorList>
    </citation>
    <scope>NUCLEOTIDE SEQUENCE</scope>
</reference>
<reference evidence="1" key="4">
    <citation type="submission" date="2025-08" db="UniProtKB">
        <authorList>
            <consortium name="Ensembl"/>
        </authorList>
    </citation>
    <scope>IDENTIFICATION</scope>
</reference>
<dbReference type="Proteomes" id="UP000472240">
    <property type="component" value="Chromosome 9"/>
</dbReference>
<reference evidence="1" key="5">
    <citation type="submission" date="2025-09" db="UniProtKB">
        <authorList>
            <consortium name="Ensembl"/>
        </authorList>
    </citation>
    <scope>IDENTIFICATION</scope>
</reference>
<keyword evidence="2" id="KW-1185">Reference proteome</keyword>
<evidence type="ECO:0000313" key="1">
    <source>
        <dbReference type="Ensembl" id="ENSRFEP00010001202.1"/>
    </source>
</evidence>
<sequence>MLHGYFSRCYHWGKLCEGYTGILCTISAISCEFQNKVFLLPGQKTCDLFPVHLL</sequence>
<name>A0A671DK83_RHIFE</name>
<proteinExistence type="predicted"/>
<dbReference type="Ensembl" id="ENSRFET00010001334.1">
    <property type="protein sequence ID" value="ENSRFEP00010001202.1"/>
    <property type="gene ID" value="ENSRFEG00010000919.1"/>
</dbReference>
<organism evidence="1 2">
    <name type="scientific">Rhinolophus ferrumequinum</name>
    <name type="common">Greater horseshoe bat</name>
    <dbReference type="NCBI Taxonomy" id="59479"/>
    <lineage>
        <taxon>Eukaryota</taxon>
        <taxon>Metazoa</taxon>
        <taxon>Chordata</taxon>
        <taxon>Craniata</taxon>
        <taxon>Vertebrata</taxon>
        <taxon>Euteleostomi</taxon>
        <taxon>Mammalia</taxon>
        <taxon>Eutheria</taxon>
        <taxon>Laurasiatheria</taxon>
        <taxon>Chiroptera</taxon>
        <taxon>Yinpterochiroptera</taxon>
        <taxon>Rhinolophoidea</taxon>
        <taxon>Rhinolophidae</taxon>
        <taxon>Rhinolophinae</taxon>
        <taxon>Rhinolophus</taxon>
    </lineage>
</organism>
<reference evidence="1 2" key="2">
    <citation type="journal article" date="2018" name="Annu Rev Anim Biosci">
        <title>Bat Biology, Genomes, and the Bat1K Project: To Generate Chromosome-Level Genomes for All Living Bat Species.</title>
        <authorList>
            <person name="Teeling E.C."/>
            <person name="Vernes S.C."/>
            <person name="Davalos L.M."/>
            <person name="Ray D.A."/>
            <person name="Gilbert M.T.P."/>
            <person name="Myers E."/>
        </authorList>
    </citation>
    <scope>NUCLEOTIDE SEQUENCE</scope>
</reference>
<reference evidence="2" key="3">
    <citation type="submission" date="2018-12" db="EMBL/GenBank/DDBJ databases">
        <title>G10K-VGP greater horseshoe bat female genome, primary haplotype.</title>
        <authorList>
            <person name="Teeling E."/>
            <person name="Myers G."/>
            <person name="Vernes S."/>
            <person name="Pippel M."/>
            <person name="Winkler S."/>
            <person name="Fedrigo O."/>
            <person name="Rhie A."/>
            <person name="Koren S."/>
            <person name="Phillippy A."/>
            <person name="Lewin H."/>
            <person name="Damas J."/>
            <person name="Howe K."/>
            <person name="Mountcastle J."/>
            <person name="Jarvis E.D."/>
        </authorList>
    </citation>
    <scope>NUCLEOTIDE SEQUENCE [LARGE SCALE GENOMIC DNA]</scope>
</reference>